<dbReference type="EMBL" id="CAEZSR010000090">
    <property type="protein sequence ID" value="CAB4569610.1"/>
    <property type="molecule type" value="Genomic_DNA"/>
</dbReference>
<evidence type="ECO:0000259" key="3">
    <source>
        <dbReference type="Pfam" id="PF02371"/>
    </source>
</evidence>
<feature type="coiled-coil region" evidence="1">
    <location>
        <begin position="181"/>
        <end position="211"/>
    </location>
</feature>
<gene>
    <name evidence="4" type="ORF">UFOPK1493_02302</name>
</gene>
<evidence type="ECO:0000313" key="4">
    <source>
        <dbReference type="EMBL" id="CAB4569610.1"/>
    </source>
</evidence>
<dbReference type="InterPro" id="IPR003346">
    <property type="entry name" value="Transposase_20"/>
</dbReference>
<dbReference type="PANTHER" id="PTHR33055">
    <property type="entry name" value="TRANSPOSASE FOR INSERTION SEQUENCE ELEMENT IS1111A"/>
    <property type="match status" value="1"/>
</dbReference>
<dbReference type="GO" id="GO:0004803">
    <property type="term" value="F:transposase activity"/>
    <property type="evidence" value="ECO:0007669"/>
    <property type="project" value="InterPro"/>
</dbReference>
<sequence length="341" mass="37568">MSVMIGIDPHKLLHAACAIDRSEEELGQLQVRSGPRQLSELLSWATRFEQRTWAIESAGGLGYLLAQQLLGHGETVLDVPPTLSARVRVLGSGRSNKNDANDARAVAIAALRSRSVAAVRAEDHVSVLRLLAKAQLDASRARSRACSRLHALVRELVPGGIRKEIVAGQALQVLDAIETVNATQRQRLELARETLEEIELLDVRMKRSKQRITEAVKASGTTLIDVYGIGPIIAATIIGYTGDITRFPTSGHYAAYNGTAPIEFSSSGRTVHRLSRRGNRTLNHAIHMIAVTQIRHLDSEGRAYFDRKVAEGRTKREAMRSLKRQISDRVHKHLVADARNK</sequence>
<reference evidence="4" key="1">
    <citation type="submission" date="2020-05" db="EMBL/GenBank/DDBJ databases">
        <authorList>
            <person name="Chiriac C."/>
            <person name="Salcher M."/>
            <person name="Ghai R."/>
            <person name="Kavagutti S V."/>
        </authorList>
    </citation>
    <scope>NUCLEOTIDE SEQUENCE</scope>
</reference>
<protein>
    <submittedName>
        <fullName evidence="4">Unannotated protein</fullName>
    </submittedName>
</protein>
<name>A0A6J6DZJ1_9ZZZZ</name>
<dbReference type="NCBIfam" id="NF033542">
    <property type="entry name" value="transpos_IS110"/>
    <property type="match status" value="1"/>
</dbReference>
<organism evidence="4">
    <name type="scientific">freshwater metagenome</name>
    <dbReference type="NCBI Taxonomy" id="449393"/>
    <lineage>
        <taxon>unclassified sequences</taxon>
        <taxon>metagenomes</taxon>
        <taxon>ecological metagenomes</taxon>
    </lineage>
</organism>
<dbReference type="Pfam" id="PF01548">
    <property type="entry name" value="DEDD_Tnp_IS110"/>
    <property type="match status" value="1"/>
</dbReference>
<feature type="domain" description="Transposase IS116/IS110/IS902 C-terminal" evidence="3">
    <location>
        <begin position="223"/>
        <end position="305"/>
    </location>
</feature>
<evidence type="ECO:0000259" key="2">
    <source>
        <dbReference type="Pfam" id="PF01548"/>
    </source>
</evidence>
<dbReference type="AlphaFoldDB" id="A0A6J6DZJ1"/>
<dbReference type="GO" id="GO:0003677">
    <property type="term" value="F:DNA binding"/>
    <property type="evidence" value="ECO:0007669"/>
    <property type="project" value="InterPro"/>
</dbReference>
<proteinExistence type="predicted"/>
<dbReference type="PANTHER" id="PTHR33055:SF16">
    <property type="entry name" value="TRANSPOSASE FOR INSERTION SEQUENCE ELEMENT IS1547"/>
    <property type="match status" value="1"/>
</dbReference>
<evidence type="ECO:0000256" key="1">
    <source>
        <dbReference type="SAM" id="Coils"/>
    </source>
</evidence>
<dbReference type="Pfam" id="PF02371">
    <property type="entry name" value="Transposase_20"/>
    <property type="match status" value="1"/>
</dbReference>
<accession>A0A6J6DZJ1</accession>
<dbReference type="GO" id="GO:0006313">
    <property type="term" value="P:DNA transposition"/>
    <property type="evidence" value="ECO:0007669"/>
    <property type="project" value="InterPro"/>
</dbReference>
<feature type="domain" description="Transposase IS110-like N-terminal" evidence="2">
    <location>
        <begin position="5"/>
        <end position="158"/>
    </location>
</feature>
<keyword evidence="1" id="KW-0175">Coiled coil</keyword>
<dbReference type="InterPro" id="IPR002525">
    <property type="entry name" value="Transp_IS110-like_N"/>
</dbReference>
<dbReference type="InterPro" id="IPR047650">
    <property type="entry name" value="Transpos_IS110"/>
</dbReference>